<proteinExistence type="predicted"/>
<evidence type="ECO:0000313" key="2">
    <source>
        <dbReference type="Proteomes" id="UP001283361"/>
    </source>
</evidence>
<feature type="non-terminal residue" evidence="1">
    <location>
        <position position="1"/>
    </location>
</feature>
<comment type="caution">
    <text evidence="1">The sequence shown here is derived from an EMBL/GenBank/DDBJ whole genome shotgun (WGS) entry which is preliminary data.</text>
</comment>
<dbReference type="EMBL" id="JAWDGP010000098">
    <property type="protein sequence ID" value="KAK3803731.1"/>
    <property type="molecule type" value="Genomic_DNA"/>
</dbReference>
<name>A0AAE1EDQ0_9GAST</name>
<evidence type="ECO:0000313" key="1">
    <source>
        <dbReference type="EMBL" id="KAK3803731.1"/>
    </source>
</evidence>
<dbReference type="Proteomes" id="UP001283361">
    <property type="component" value="Unassembled WGS sequence"/>
</dbReference>
<accession>A0AAE1EDQ0</accession>
<sequence>LDVLDTVGCQASRVPWCSCSPQTLTELLGLNREIGEVDASVAMLLGFPQHILVPPESDK</sequence>
<keyword evidence="2" id="KW-1185">Reference proteome</keyword>
<gene>
    <name evidence="1" type="ORF">RRG08_047951</name>
</gene>
<protein>
    <submittedName>
        <fullName evidence="1">Uncharacterized protein</fullName>
    </submittedName>
</protein>
<organism evidence="1 2">
    <name type="scientific">Elysia crispata</name>
    <name type="common">lettuce slug</name>
    <dbReference type="NCBI Taxonomy" id="231223"/>
    <lineage>
        <taxon>Eukaryota</taxon>
        <taxon>Metazoa</taxon>
        <taxon>Spiralia</taxon>
        <taxon>Lophotrochozoa</taxon>
        <taxon>Mollusca</taxon>
        <taxon>Gastropoda</taxon>
        <taxon>Heterobranchia</taxon>
        <taxon>Euthyneura</taxon>
        <taxon>Panpulmonata</taxon>
        <taxon>Sacoglossa</taxon>
        <taxon>Placobranchoidea</taxon>
        <taxon>Plakobranchidae</taxon>
        <taxon>Elysia</taxon>
    </lineage>
</organism>
<dbReference type="AlphaFoldDB" id="A0AAE1EDQ0"/>
<reference evidence="1" key="1">
    <citation type="journal article" date="2023" name="G3 (Bethesda)">
        <title>A reference genome for the long-term kleptoplast-retaining sea slug Elysia crispata morphotype clarki.</title>
        <authorList>
            <person name="Eastman K.E."/>
            <person name="Pendleton A.L."/>
            <person name="Shaikh M.A."/>
            <person name="Suttiyut T."/>
            <person name="Ogas R."/>
            <person name="Tomko P."/>
            <person name="Gavelis G."/>
            <person name="Widhalm J.R."/>
            <person name="Wisecaver J.H."/>
        </authorList>
    </citation>
    <scope>NUCLEOTIDE SEQUENCE</scope>
    <source>
        <strain evidence="1">ECLA1</strain>
    </source>
</reference>